<protein>
    <submittedName>
        <fullName evidence="1">Uncharacterized protein</fullName>
    </submittedName>
</protein>
<organism evidence="1 2">
    <name type="scientific">Clitoria ternatea</name>
    <name type="common">Butterfly pea</name>
    <dbReference type="NCBI Taxonomy" id="43366"/>
    <lineage>
        <taxon>Eukaryota</taxon>
        <taxon>Viridiplantae</taxon>
        <taxon>Streptophyta</taxon>
        <taxon>Embryophyta</taxon>
        <taxon>Tracheophyta</taxon>
        <taxon>Spermatophyta</taxon>
        <taxon>Magnoliopsida</taxon>
        <taxon>eudicotyledons</taxon>
        <taxon>Gunneridae</taxon>
        <taxon>Pentapetalae</taxon>
        <taxon>rosids</taxon>
        <taxon>fabids</taxon>
        <taxon>Fabales</taxon>
        <taxon>Fabaceae</taxon>
        <taxon>Papilionoideae</taxon>
        <taxon>50 kb inversion clade</taxon>
        <taxon>NPAAA clade</taxon>
        <taxon>indigoferoid/millettioid clade</taxon>
        <taxon>Phaseoleae</taxon>
        <taxon>Clitoria</taxon>
    </lineage>
</organism>
<comment type="caution">
    <text evidence="1">The sequence shown here is derived from an EMBL/GenBank/DDBJ whole genome shotgun (WGS) entry which is preliminary data.</text>
</comment>
<dbReference type="Proteomes" id="UP001359559">
    <property type="component" value="Unassembled WGS sequence"/>
</dbReference>
<reference evidence="1 2" key="1">
    <citation type="submission" date="2024-01" db="EMBL/GenBank/DDBJ databases">
        <title>The genomes of 5 underutilized Papilionoideae crops provide insights into root nodulation and disease resistance.</title>
        <authorList>
            <person name="Yuan L."/>
        </authorList>
    </citation>
    <scope>NUCLEOTIDE SEQUENCE [LARGE SCALE GENOMIC DNA]</scope>
    <source>
        <strain evidence="1">LY-2023</strain>
        <tissue evidence="1">Leaf</tissue>
    </source>
</reference>
<dbReference type="EMBL" id="JAYKXN010000004">
    <property type="protein sequence ID" value="KAK7294285.1"/>
    <property type="molecule type" value="Genomic_DNA"/>
</dbReference>
<evidence type="ECO:0000313" key="2">
    <source>
        <dbReference type="Proteomes" id="UP001359559"/>
    </source>
</evidence>
<dbReference type="AlphaFoldDB" id="A0AAN9J8G4"/>
<evidence type="ECO:0000313" key="1">
    <source>
        <dbReference type="EMBL" id="KAK7294285.1"/>
    </source>
</evidence>
<gene>
    <name evidence="1" type="ORF">RJT34_17172</name>
</gene>
<accession>A0AAN9J8G4</accession>
<keyword evidence="2" id="KW-1185">Reference proteome</keyword>
<sequence length="69" mass="7712">MIIPPGQGKDSRLYQTCSFQRSGGDHCLVVSSAQHFEVAIAETWLTSFIICCKMRGPVHVFTKNGDVRR</sequence>
<name>A0AAN9J8G4_CLITE</name>
<proteinExistence type="predicted"/>